<evidence type="ECO:0000256" key="14">
    <source>
        <dbReference type="RuleBase" id="RU004013"/>
    </source>
</evidence>
<keyword evidence="11" id="KW-0546">Nucleotide metabolism</keyword>
<evidence type="ECO:0000256" key="6">
    <source>
        <dbReference type="ARBA" id="ARBA00022723"/>
    </source>
</evidence>
<dbReference type="FunFam" id="3.30.70.141:FF:000039">
    <property type="entry name" value="Nucleoside diphosphate kinase B"/>
    <property type="match status" value="1"/>
</dbReference>
<dbReference type="SMART" id="SM00562">
    <property type="entry name" value="NDK"/>
    <property type="match status" value="1"/>
</dbReference>
<evidence type="ECO:0000256" key="12">
    <source>
        <dbReference type="PROSITE-ProRule" id="PRU00706"/>
    </source>
</evidence>
<dbReference type="PROSITE" id="PS00469">
    <property type="entry name" value="NDPK"/>
    <property type="match status" value="1"/>
</dbReference>
<dbReference type="OrthoDB" id="9801161at2"/>
<dbReference type="GO" id="GO:0006228">
    <property type="term" value="P:UTP biosynthetic process"/>
    <property type="evidence" value="ECO:0007669"/>
    <property type="project" value="InterPro"/>
</dbReference>
<protein>
    <recommendedName>
        <fullName evidence="14">Nucleoside diphosphate kinase</fullName>
        <ecNumber evidence="14">2.7.4.6</ecNumber>
    </recommendedName>
</protein>
<organism evidence="16 17">
    <name type="scientific">Orientia chuto str. Dubai</name>
    <dbReference type="NCBI Taxonomy" id="1359168"/>
    <lineage>
        <taxon>Bacteria</taxon>
        <taxon>Pseudomonadati</taxon>
        <taxon>Pseudomonadota</taxon>
        <taxon>Alphaproteobacteria</taxon>
        <taxon>Rickettsiales</taxon>
        <taxon>Rickettsiaceae</taxon>
        <taxon>Rickettsieae</taxon>
        <taxon>Orientia</taxon>
    </lineage>
</organism>
<dbReference type="InterPro" id="IPR001564">
    <property type="entry name" value="Nucleoside_diP_kinase"/>
</dbReference>
<keyword evidence="4" id="KW-0597">Phosphoprotein</keyword>
<dbReference type="NCBIfam" id="NF001908">
    <property type="entry name" value="PRK00668.1"/>
    <property type="match status" value="1"/>
</dbReference>
<dbReference type="PANTHER" id="PTHR46161:SF3">
    <property type="entry name" value="NUCLEOSIDE DIPHOSPHATE KINASE DDB_G0292928-RELATED"/>
    <property type="match status" value="1"/>
</dbReference>
<evidence type="ECO:0000256" key="9">
    <source>
        <dbReference type="ARBA" id="ARBA00022840"/>
    </source>
</evidence>
<dbReference type="PATRIC" id="fig|1359168.3.peg.1097"/>
<keyword evidence="7 14" id="KW-0547">Nucleotide-binding</keyword>
<dbReference type="GO" id="GO:0006183">
    <property type="term" value="P:GTP biosynthetic process"/>
    <property type="evidence" value="ECO:0007669"/>
    <property type="project" value="InterPro"/>
</dbReference>
<feature type="domain" description="Nucleoside diphosphate kinase-like" evidence="15">
    <location>
        <begin position="3"/>
        <end position="140"/>
    </location>
</feature>
<dbReference type="PANTHER" id="PTHR46161">
    <property type="entry name" value="NUCLEOSIDE DIPHOSPHATE KINASE"/>
    <property type="match status" value="1"/>
</dbReference>
<dbReference type="SUPFAM" id="SSF54919">
    <property type="entry name" value="Nucleoside diphosphate kinase, NDK"/>
    <property type="match status" value="1"/>
</dbReference>
<gene>
    <name evidence="16" type="primary">ndk</name>
    <name evidence="16" type="ORF">OCHUTO_0340</name>
</gene>
<keyword evidence="10" id="KW-0460">Magnesium</keyword>
<dbReference type="EMBL" id="LANP01000006">
    <property type="protein sequence ID" value="KJV56742.1"/>
    <property type="molecule type" value="Genomic_DNA"/>
</dbReference>
<dbReference type="Gene3D" id="3.30.70.141">
    <property type="entry name" value="Nucleoside diphosphate kinase-like domain"/>
    <property type="match status" value="1"/>
</dbReference>
<keyword evidence="9 14" id="KW-0067">ATP-binding</keyword>
<dbReference type="AlphaFoldDB" id="A0A0F3MMQ8"/>
<comment type="cofactor">
    <cofactor evidence="1">
        <name>Mg(2+)</name>
        <dbReference type="ChEBI" id="CHEBI:18420"/>
    </cofactor>
</comment>
<dbReference type="Proteomes" id="UP000033616">
    <property type="component" value="Unassembled WGS sequence"/>
</dbReference>
<dbReference type="GO" id="GO:0005524">
    <property type="term" value="F:ATP binding"/>
    <property type="evidence" value="ECO:0007669"/>
    <property type="project" value="UniProtKB-KW"/>
</dbReference>
<dbReference type="InterPro" id="IPR036850">
    <property type="entry name" value="NDK-like_dom_sf"/>
</dbReference>
<comment type="catalytic activity">
    <reaction evidence="14">
        <text>a 2'-deoxyribonucleoside 5'-diphosphate + ATP = a 2'-deoxyribonucleoside 5'-triphosphate + ADP</text>
        <dbReference type="Rhea" id="RHEA:44640"/>
        <dbReference type="ChEBI" id="CHEBI:30616"/>
        <dbReference type="ChEBI" id="CHEBI:61560"/>
        <dbReference type="ChEBI" id="CHEBI:73316"/>
        <dbReference type="ChEBI" id="CHEBI:456216"/>
        <dbReference type="EC" id="2.7.4.6"/>
    </reaction>
</comment>
<keyword evidence="5 14" id="KW-0808">Transferase</keyword>
<keyword evidence="8 14" id="KW-0418">Kinase</keyword>
<dbReference type="RefSeq" id="WP_045797087.1">
    <property type="nucleotide sequence ID" value="NZ_LANP01000006.1"/>
</dbReference>
<evidence type="ECO:0000256" key="7">
    <source>
        <dbReference type="ARBA" id="ARBA00022741"/>
    </source>
</evidence>
<keyword evidence="17" id="KW-1185">Reference proteome</keyword>
<dbReference type="STRING" id="1359168.OCHUTO_0340"/>
<sequence length="141" mass="15756">MNLEYTLSILKPDAIKRNITGKVNSYIENAGLKIIAQKTLLLTTTQAENFYIMHKDSSYYQSLVQNMTSGIIIAQVLYGLNAVKKYREIMGATNPIDAKKGTIRGDIAKSIDENTVHGSDSLESAAIEIQFFFALIEYAYH</sequence>
<accession>A0A0F3MMQ8</accession>
<comment type="similarity">
    <text evidence="2 12 13">Belongs to the NDK family.</text>
</comment>
<evidence type="ECO:0000256" key="3">
    <source>
        <dbReference type="ARBA" id="ARBA00022490"/>
    </source>
</evidence>
<dbReference type="GO" id="GO:0004550">
    <property type="term" value="F:nucleoside diphosphate kinase activity"/>
    <property type="evidence" value="ECO:0007669"/>
    <property type="project" value="UniProtKB-EC"/>
</dbReference>
<evidence type="ECO:0000259" key="15">
    <source>
        <dbReference type="SMART" id="SM00562"/>
    </source>
</evidence>
<evidence type="ECO:0000256" key="13">
    <source>
        <dbReference type="RuleBase" id="RU004011"/>
    </source>
</evidence>
<dbReference type="Pfam" id="PF00334">
    <property type="entry name" value="NDK"/>
    <property type="match status" value="1"/>
</dbReference>
<evidence type="ECO:0000256" key="4">
    <source>
        <dbReference type="ARBA" id="ARBA00022553"/>
    </source>
</evidence>
<keyword evidence="6" id="KW-0479">Metal-binding</keyword>
<dbReference type="PRINTS" id="PR01243">
    <property type="entry name" value="NUCDPKINASE"/>
</dbReference>
<dbReference type="EC" id="2.7.4.6" evidence="14"/>
<evidence type="ECO:0000256" key="2">
    <source>
        <dbReference type="ARBA" id="ARBA00008142"/>
    </source>
</evidence>
<name>A0A0F3MMQ8_9RICK</name>
<dbReference type="InterPro" id="IPR034907">
    <property type="entry name" value="NDK-like_dom"/>
</dbReference>
<dbReference type="GO" id="GO:0006241">
    <property type="term" value="P:CTP biosynthetic process"/>
    <property type="evidence" value="ECO:0007669"/>
    <property type="project" value="InterPro"/>
</dbReference>
<evidence type="ECO:0000256" key="5">
    <source>
        <dbReference type="ARBA" id="ARBA00022679"/>
    </source>
</evidence>
<dbReference type="PROSITE" id="PS51374">
    <property type="entry name" value="NDPK_LIKE"/>
    <property type="match status" value="1"/>
</dbReference>
<dbReference type="InterPro" id="IPR023005">
    <property type="entry name" value="Nucleoside_diP_kinase_AS"/>
</dbReference>
<evidence type="ECO:0000256" key="8">
    <source>
        <dbReference type="ARBA" id="ARBA00022777"/>
    </source>
</evidence>
<proteinExistence type="inferred from homology"/>
<keyword evidence="3" id="KW-0963">Cytoplasm</keyword>
<comment type="caution">
    <text evidence="12">Lacks conserved residue(s) required for the propagation of feature annotation.</text>
</comment>
<dbReference type="CDD" id="cd04413">
    <property type="entry name" value="NDPk_I"/>
    <property type="match status" value="1"/>
</dbReference>
<reference evidence="16 17" key="1">
    <citation type="submission" date="2015-02" db="EMBL/GenBank/DDBJ databases">
        <title>Genome Sequencing of Rickettsiales.</title>
        <authorList>
            <person name="Daugherty S.C."/>
            <person name="Su Q."/>
            <person name="Abolude K."/>
            <person name="Beier-Sexton M."/>
            <person name="Carlyon J.A."/>
            <person name="Carter R."/>
            <person name="Day N.P."/>
            <person name="Dumler S.J."/>
            <person name="Dyachenko V."/>
            <person name="Godinez A."/>
            <person name="Kurtti T.J."/>
            <person name="Lichay M."/>
            <person name="Mullins K.E."/>
            <person name="Ott S."/>
            <person name="Pappas-Brown V."/>
            <person name="Paris D.H."/>
            <person name="Patel P."/>
            <person name="Richards A.L."/>
            <person name="Sadzewicz L."/>
            <person name="Sears K."/>
            <person name="Seidman D."/>
            <person name="Sengamalay N."/>
            <person name="Stenos J."/>
            <person name="Tallon L.J."/>
            <person name="Vincent G."/>
            <person name="Fraser C.M."/>
            <person name="Munderloh U."/>
            <person name="Dunning-Hotopp J.C."/>
        </authorList>
    </citation>
    <scope>NUCLEOTIDE SEQUENCE [LARGE SCALE GENOMIC DNA]</scope>
    <source>
        <strain evidence="16 17">Fuller</strain>
    </source>
</reference>
<evidence type="ECO:0000313" key="17">
    <source>
        <dbReference type="Proteomes" id="UP000033616"/>
    </source>
</evidence>
<evidence type="ECO:0000313" key="16">
    <source>
        <dbReference type="EMBL" id="KJV56742.1"/>
    </source>
</evidence>
<evidence type="ECO:0000256" key="1">
    <source>
        <dbReference type="ARBA" id="ARBA00001946"/>
    </source>
</evidence>
<comment type="caution">
    <text evidence="16">The sequence shown here is derived from an EMBL/GenBank/DDBJ whole genome shotgun (WGS) entry which is preliminary data.</text>
</comment>
<dbReference type="GO" id="GO:0046872">
    <property type="term" value="F:metal ion binding"/>
    <property type="evidence" value="ECO:0007669"/>
    <property type="project" value="UniProtKB-KW"/>
</dbReference>
<evidence type="ECO:0000256" key="10">
    <source>
        <dbReference type="ARBA" id="ARBA00022842"/>
    </source>
</evidence>
<evidence type="ECO:0000256" key="11">
    <source>
        <dbReference type="ARBA" id="ARBA00023080"/>
    </source>
</evidence>